<gene>
    <name evidence="6" type="ORF">SAMN04489723_11373</name>
</gene>
<comment type="similarity">
    <text evidence="1">Belongs to the ABC transporter superfamily.</text>
</comment>
<dbReference type="CDD" id="cd03264">
    <property type="entry name" value="ABC_drug_resistance_like"/>
    <property type="match status" value="1"/>
</dbReference>
<keyword evidence="2" id="KW-0813">Transport</keyword>
<proteinExistence type="inferred from homology"/>
<reference evidence="6 7" key="1">
    <citation type="submission" date="2016-10" db="EMBL/GenBank/DDBJ databases">
        <authorList>
            <person name="de Groot N.N."/>
        </authorList>
    </citation>
    <scope>NUCLEOTIDE SEQUENCE [LARGE SCALE GENOMIC DNA]</scope>
    <source>
        <strain evidence="6 7">DSM 23399</strain>
    </source>
</reference>
<protein>
    <submittedName>
        <fullName evidence="6">ABC-type multidrug transport system, ATPase component</fullName>
    </submittedName>
</protein>
<dbReference type="AlphaFoldDB" id="A0A1I1BK02"/>
<dbReference type="Pfam" id="PF00005">
    <property type="entry name" value="ABC_tran"/>
    <property type="match status" value="1"/>
</dbReference>
<evidence type="ECO:0000256" key="1">
    <source>
        <dbReference type="ARBA" id="ARBA00005417"/>
    </source>
</evidence>
<keyword evidence="3" id="KW-0547">Nucleotide-binding</keyword>
<keyword evidence="7" id="KW-1185">Reference proteome</keyword>
<organism evidence="6 7">
    <name type="scientific">Algoriphagus aquimarinus</name>
    <dbReference type="NCBI Taxonomy" id="237018"/>
    <lineage>
        <taxon>Bacteria</taxon>
        <taxon>Pseudomonadati</taxon>
        <taxon>Bacteroidota</taxon>
        <taxon>Cytophagia</taxon>
        <taxon>Cytophagales</taxon>
        <taxon>Cyclobacteriaceae</taxon>
        <taxon>Algoriphagus</taxon>
    </lineage>
</organism>
<evidence type="ECO:0000259" key="5">
    <source>
        <dbReference type="PROSITE" id="PS50893"/>
    </source>
</evidence>
<evidence type="ECO:0000313" key="6">
    <source>
        <dbReference type="EMBL" id="SFB49088.1"/>
    </source>
</evidence>
<dbReference type="SMART" id="SM00382">
    <property type="entry name" value="AAA"/>
    <property type="match status" value="1"/>
</dbReference>
<dbReference type="SUPFAM" id="SSF52540">
    <property type="entry name" value="P-loop containing nucleoside triphosphate hydrolases"/>
    <property type="match status" value="1"/>
</dbReference>
<dbReference type="InterPro" id="IPR017871">
    <property type="entry name" value="ABC_transporter-like_CS"/>
</dbReference>
<dbReference type="PROSITE" id="PS00211">
    <property type="entry name" value="ABC_TRANSPORTER_1"/>
    <property type="match status" value="1"/>
</dbReference>
<dbReference type="PROSITE" id="PS50893">
    <property type="entry name" value="ABC_TRANSPORTER_2"/>
    <property type="match status" value="1"/>
</dbReference>
<keyword evidence="4" id="KW-0067">ATP-binding</keyword>
<dbReference type="EMBL" id="FOKK01000013">
    <property type="protein sequence ID" value="SFB49088.1"/>
    <property type="molecule type" value="Genomic_DNA"/>
</dbReference>
<dbReference type="GO" id="GO:0005524">
    <property type="term" value="F:ATP binding"/>
    <property type="evidence" value="ECO:0007669"/>
    <property type="project" value="UniProtKB-KW"/>
</dbReference>
<evidence type="ECO:0000256" key="4">
    <source>
        <dbReference type="ARBA" id="ARBA00022840"/>
    </source>
</evidence>
<evidence type="ECO:0000256" key="3">
    <source>
        <dbReference type="ARBA" id="ARBA00022741"/>
    </source>
</evidence>
<dbReference type="STRING" id="237018.SAMN04489723_11373"/>
<dbReference type="Gene3D" id="3.40.50.300">
    <property type="entry name" value="P-loop containing nucleotide triphosphate hydrolases"/>
    <property type="match status" value="1"/>
</dbReference>
<name>A0A1I1BK02_9BACT</name>
<accession>A0A1I1BK02</accession>
<dbReference type="InterPro" id="IPR027417">
    <property type="entry name" value="P-loop_NTPase"/>
</dbReference>
<feature type="domain" description="ABC transporter" evidence="5">
    <location>
        <begin position="25"/>
        <end position="255"/>
    </location>
</feature>
<dbReference type="GO" id="GO:0016887">
    <property type="term" value="F:ATP hydrolysis activity"/>
    <property type="evidence" value="ECO:0007669"/>
    <property type="project" value="InterPro"/>
</dbReference>
<sequence length="317" mass="35188">MLLLCTAIFWPEKVRFHQNIITMELKISNLSKTYPNGVRALNDVSLSVPQGMFGLLGPNGAGKSTLMRTIATLQDVDSGSIMLDDINVLEDKQTVRERLGYLPQDFGLYPRINAEVMLDHIAQMKGIGKKSERKVLVESLLHKVNLFKDRKKGLGTFSGGMRQRFGIAQALVGSPSLIIVDEPTAGLDPSERNRFYNLLSEIGENTIVILSTHIVEDVNTLCSNMAIICQGEVLMQCKPKEGIATVQGKIYKKAINKDELESYRNDYQVISTKLIEGRLSLRIQADTDPANGFEAVPADLEDVYFSNISKKVDPITI</sequence>
<evidence type="ECO:0000313" key="7">
    <source>
        <dbReference type="Proteomes" id="UP000198790"/>
    </source>
</evidence>
<evidence type="ECO:0000256" key="2">
    <source>
        <dbReference type="ARBA" id="ARBA00022448"/>
    </source>
</evidence>
<dbReference type="PANTHER" id="PTHR43335:SF2">
    <property type="entry name" value="ABC TRANSPORTER, ATP-BINDING PROTEIN"/>
    <property type="match status" value="1"/>
</dbReference>
<dbReference type="InterPro" id="IPR003593">
    <property type="entry name" value="AAA+_ATPase"/>
</dbReference>
<dbReference type="InterPro" id="IPR003439">
    <property type="entry name" value="ABC_transporter-like_ATP-bd"/>
</dbReference>
<dbReference type="PANTHER" id="PTHR43335">
    <property type="entry name" value="ABC TRANSPORTER, ATP-BINDING PROTEIN"/>
    <property type="match status" value="1"/>
</dbReference>
<dbReference type="Proteomes" id="UP000198790">
    <property type="component" value="Unassembled WGS sequence"/>
</dbReference>